<keyword evidence="7" id="KW-1185">Reference proteome</keyword>
<keyword evidence="4" id="KW-0503">Monooxygenase</keyword>
<comment type="caution">
    <text evidence="6">The sequence shown here is derived from an EMBL/GenBank/DDBJ whole genome shotgun (WGS) entry which is preliminary data.</text>
</comment>
<accession>A0ABV6LLI7</accession>
<dbReference type="SUPFAM" id="SSF51679">
    <property type="entry name" value="Bacterial luciferase-like"/>
    <property type="match status" value="1"/>
</dbReference>
<keyword evidence="1" id="KW-0285">Flavoprotein</keyword>
<evidence type="ECO:0000256" key="4">
    <source>
        <dbReference type="ARBA" id="ARBA00023033"/>
    </source>
</evidence>
<dbReference type="RefSeq" id="WP_377345798.1">
    <property type="nucleotide sequence ID" value="NZ_JBHLTP010000003.1"/>
</dbReference>
<dbReference type="Pfam" id="PF00296">
    <property type="entry name" value="Bac_luciferase"/>
    <property type="match status" value="1"/>
</dbReference>
<dbReference type="InterPro" id="IPR011251">
    <property type="entry name" value="Luciferase-like_dom"/>
</dbReference>
<evidence type="ECO:0000256" key="3">
    <source>
        <dbReference type="ARBA" id="ARBA00023002"/>
    </source>
</evidence>
<evidence type="ECO:0000256" key="2">
    <source>
        <dbReference type="ARBA" id="ARBA00022643"/>
    </source>
</evidence>
<keyword evidence="3 6" id="KW-0560">Oxidoreductase</keyword>
<dbReference type="Gene3D" id="3.20.20.30">
    <property type="entry name" value="Luciferase-like domain"/>
    <property type="match status" value="1"/>
</dbReference>
<protein>
    <submittedName>
        <fullName evidence="6">TIGR03571 family LLM class oxidoreductase</fullName>
        <ecNumber evidence="6">1.-.-.-</ecNumber>
    </submittedName>
</protein>
<dbReference type="NCBIfam" id="TIGR03571">
    <property type="entry name" value="lucif_BA3436"/>
    <property type="match status" value="1"/>
</dbReference>
<proteinExistence type="predicted"/>
<evidence type="ECO:0000313" key="6">
    <source>
        <dbReference type="EMBL" id="MFC0523255.1"/>
    </source>
</evidence>
<keyword evidence="2" id="KW-0288">FMN</keyword>
<dbReference type="InterPro" id="IPR036661">
    <property type="entry name" value="Luciferase-like_sf"/>
</dbReference>
<evidence type="ECO:0000313" key="7">
    <source>
        <dbReference type="Proteomes" id="UP001589836"/>
    </source>
</evidence>
<name>A0ABV6LLI7_9BACI</name>
<dbReference type="EMBL" id="JBHLTP010000003">
    <property type="protein sequence ID" value="MFC0523255.1"/>
    <property type="molecule type" value="Genomic_DNA"/>
</dbReference>
<dbReference type="GO" id="GO:0016491">
    <property type="term" value="F:oxidoreductase activity"/>
    <property type="evidence" value="ECO:0007669"/>
    <property type="project" value="UniProtKB-KW"/>
</dbReference>
<dbReference type="PANTHER" id="PTHR30011:SF16">
    <property type="entry name" value="C2H2 FINGER DOMAIN TRANSCRIPTION FACTOR (EUROFUNG)-RELATED"/>
    <property type="match status" value="1"/>
</dbReference>
<feature type="domain" description="Luciferase-like" evidence="5">
    <location>
        <begin position="20"/>
        <end position="236"/>
    </location>
</feature>
<dbReference type="InterPro" id="IPR051260">
    <property type="entry name" value="Diverse_substr_monoxygenases"/>
</dbReference>
<dbReference type="EC" id="1.-.-.-" evidence="6"/>
<organism evidence="6 7">
    <name type="scientific">Pontibacillus salicampi</name>
    <dbReference type="NCBI Taxonomy" id="1449801"/>
    <lineage>
        <taxon>Bacteria</taxon>
        <taxon>Bacillati</taxon>
        <taxon>Bacillota</taxon>
        <taxon>Bacilli</taxon>
        <taxon>Bacillales</taxon>
        <taxon>Bacillaceae</taxon>
        <taxon>Pontibacillus</taxon>
    </lineage>
</organism>
<dbReference type="PANTHER" id="PTHR30011">
    <property type="entry name" value="ALKANESULFONATE MONOOXYGENASE-RELATED"/>
    <property type="match status" value="1"/>
</dbReference>
<evidence type="ECO:0000256" key="1">
    <source>
        <dbReference type="ARBA" id="ARBA00022630"/>
    </source>
</evidence>
<dbReference type="Proteomes" id="UP001589836">
    <property type="component" value="Unassembled WGS sequence"/>
</dbReference>
<sequence length="318" mass="36840">MEWDKHFGYSRMLKEHKLTLGINLPIENHGKQKPTMNNQIERVKRAEQLGFTAVWFQDVLLEDPTFEDPATGQVYDSLLYLTYIGAHTEKINLGTAAIVLSLRHPLRLAKEAATIENLFPERLMLGVSSGDRRRDFEGLNVDIMKRGELFRESWSYFQDALQLDYEPYTSALGKLDNVTLVPKPTKPLPTFITGYAQQTLDWVAEHGDGWMFYPQSLDKQQTLMEQYRSKASSYDSRFKPFFQPIVMDLADDPDHPKEKIKLGYKLGRNALMEWLKEHEKAGVNHCMISLQNSSRPVEEVMEEFGEYILPHFPPHHHI</sequence>
<reference evidence="6 7" key="1">
    <citation type="submission" date="2024-09" db="EMBL/GenBank/DDBJ databases">
        <authorList>
            <person name="Sun Q."/>
            <person name="Mori K."/>
        </authorList>
    </citation>
    <scope>NUCLEOTIDE SEQUENCE [LARGE SCALE GENOMIC DNA]</scope>
    <source>
        <strain evidence="6 7">NCAIM B.02529</strain>
    </source>
</reference>
<gene>
    <name evidence="6" type="ORF">ACFFGV_06550</name>
</gene>
<evidence type="ECO:0000259" key="5">
    <source>
        <dbReference type="Pfam" id="PF00296"/>
    </source>
</evidence>
<dbReference type="InterPro" id="IPR020020">
    <property type="entry name" value="Luciferase-type_oxidoreductase"/>
</dbReference>